<dbReference type="CDD" id="cd00090">
    <property type="entry name" value="HTH_ARSR"/>
    <property type="match status" value="1"/>
</dbReference>
<evidence type="ECO:0000256" key="2">
    <source>
        <dbReference type="ARBA" id="ARBA00023125"/>
    </source>
</evidence>
<dbReference type="Gene3D" id="1.10.10.10">
    <property type="entry name" value="Winged helix-like DNA-binding domain superfamily/Winged helix DNA-binding domain"/>
    <property type="match status" value="1"/>
</dbReference>
<dbReference type="PANTHER" id="PTHR33154">
    <property type="entry name" value="TRANSCRIPTIONAL REGULATOR, ARSR FAMILY"/>
    <property type="match status" value="1"/>
</dbReference>
<dbReference type="InterPro" id="IPR001845">
    <property type="entry name" value="HTH_ArsR_DNA-bd_dom"/>
</dbReference>
<dbReference type="SUPFAM" id="SSF46785">
    <property type="entry name" value="Winged helix' DNA-binding domain"/>
    <property type="match status" value="1"/>
</dbReference>
<dbReference type="PROSITE" id="PS50987">
    <property type="entry name" value="HTH_ARSR_2"/>
    <property type="match status" value="1"/>
</dbReference>
<keyword evidence="3" id="KW-0804">Transcription</keyword>
<dbReference type="RefSeq" id="WP_262096008.1">
    <property type="nucleotide sequence ID" value="NZ_JAOEGN010000005.1"/>
</dbReference>
<protein>
    <submittedName>
        <fullName evidence="5">Winged helix-turn-helix domain-containing protein</fullName>
    </submittedName>
</protein>
<dbReference type="InterPro" id="IPR036390">
    <property type="entry name" value="WH_DNA-bd_sf"/>
</dbReference>
<feature type="domain" description="HTH arsR-type" evidence="4">
    <location>
        <begin position="248"/>
        <end position="342"/>
    </location>
</feature>
<evidence type="ECO:0000313" key="6">
    <source>
        <dbReference type="Proteomes" id="UP001209076"/>
    </source>
</evidence>
<dbReference type="Proteomes" id="UP001209076">
    <property type="component" value="Unassembled WGS sequence"/>
</dbReference>
<keyword evidence="1" id="KW-0805">Transcription regulation</keyword>
<dbReference type="InterPro" id="IPR011991">
    <property type="entry name" value="ArsR-like_HTH"/>
</dbReference>
<gene>
    <name evidence="5" type="ORF">N7603_03720</name>
</gene>
<dbReference type="SMART" id="SM00418">
    <property type="entry name" value="HTH_ARSR"/>
    <property type="match status" value="1"/>
</dbReference>
<dbReference type="EMBL" id="JAOEGN010000005">
    <property type="protein sequence ID" value="MCU0104758.1"/>
    <property type="molecule type" value="Genomic_DNA"/>
</dbReference>
<proteinExistence type="predicted"/>
<dbReference type="Pfam" id="PF12840">
    <property type="entry name" value="HTH_20"/>
    <property type="match status" value="1"/>
</dbReference>
<keyword evidence="6" id="KW-1185">Reference proteome</keyword>
<accession>A0ABT2PUY2</accession>
<evidence type="ECO:0000313" key="5">
    <source>
        <dbReference type="EMBL" id="MCU0104758.1"/>
    </source>
</evidence>
<reference evidence="6" key="1">
    <citation type="submission" date="2023-07" db="EMBL/GenBank/DDBJ databases">
        <title>Novel Mycoplasma species identified in domestic and wild animals.</title>
        <authorList>
            <person name="Volokhov D.V."/>
            <person name="Furtak V.A."/>
            <person name="Zagorodnyaya T.A."/>
        </authorList>
    </citation>
    <scope>NUCLEOTIDE SEQUENCE [LARGE SCALE GENOMIC DNA]</scope>
    <source>
        <strain evidence="6">92-19</strain>
    </source>
</reference>
<dbReference type="InterPro" id="IPR051081">
    <property type="entry name" value="HTH_MetalResp_TranReg"/>
</dbReference>
<sequence>MKTTFYLEESRLLDLLRFPKILLSKEPDELYDDAYIQFLSDVSKQLEPNKEEISFFYLADDYTSHDFNQILYATFSVVEGEEDLYFKNILKLDKESLKSRIYDTLLRISEETKESMPNPVTLIESLDIELKHKWHLMLILENPVKYIQQYAKLIETIEPIFDVFYNPLKEEVRKLGVSISNTLNTEGIQAIERLSYNRIKASIFNLSDMRLLVSGIYPYSVMINPRPDYINLIWGLSIEYAFQKMLLANENKLQERVSVFKNMGDKTRYEVIRCIASGLTSIKEIATKVGVSSATISYHLNELINAKIVTLENQNKKYSYIIDYAYLTQLIEDFKIDLGFPISEV</sequence>
<evidence type="ECO:0000259" key="4">
    <source>
        <dbReference type="PROSITE" id="PS50987"/>
    </source>
</evidence>
<comment type="caution">
    <text evidence="5">The sequence shown here is derived from an EMBL/GenBank/DDBJ whole genome shotgun (WGS) entry which is preliminary data.</text>
</comment>
<dbReference type="InterPro" id="IPR036388">
    <property type="entry name" value="WH-like_DNA-bd_sf"/>
</dbReference>
<organism evidence="5 6">
    <name type="scientific">Paracholeplasma vituli</name>
    <dbReference type="NCBI Taxonomy" id="69473"/>
    <lineage>
        <taxon>Bacteria</taxon>
        <taxon>Bacillati</taxon>
        <taxon>Mycoplasmatota</taxon>
        <taxon>Mollicutes</taxon>
        <taxon>Acholeplasmatales</taxon>
        <taxon>Acholeplasmataceae</taxon>
        <taxon>Paracholeplasma</taxon>
    </lineage>
</organism>
<dbReference type="PANTHER" id="PTHR33154:SF33">
    <property type="entry name" value="TRANSCRIPTIONAL REPRESSOR SDPR"/>
    <property type="match status" value="1"/>
</dbReference>
<evidence type="ECO:0000256" key="3">
    <source>
        <dbReference type="ARBA" id="ARBA00023163"/>
    </source>
</evidence>
<name>A0ABT2PUY2_9MOLU</name>
<keyword evidence="2" id="KW-0238">DNA-binding</keyword>
<evidence type="ECO:0000256" key="1">
    <source>
        <dbReference type="ARBA" id="ARBA00023015"/>
    </source>
</evidence>